<feature type="transmembrane region" description="Helical" evidence="1">
    <location>
        <begin position="101"/>
        <end position="119"/>
    </location>
</feature>
<keyword evidence="1" id="KW-0472">Membrane</keyword>
<dbReference type="EMBL" id="RXNU01000004">
    <property type="protein sequence ID" value="RTR39045.1"/>
    <property type="molecule type" value="Genomic_DNA"/>
</dbReference>
<gene>
    <name evidence="2" type="ORF">EKG38_08935</name>
</gene>
<proteinExistence type="predicted"/>
<evidence type="ECO:0000256" key="1">
    <source>
        <dbReference type="SAM" id="Phobius"/>
    </source>
</evidence>
<feature type="transmembrane region" description="Helical" evidence="1">
    <location>
        <begin position="21"/>
        <end position="39"/>
    </location>
</feature>
<dbReference type="RefSeq" id="WP_126519924.1">
    <property type="nucleotide sequence ID" value="NZ_RXNU01000004.1"/>
</dbReference>
<feature type="transmembrane region" description="Helical" evidence="1">
    <location>
        <begin position="77"/>
        <end position="95"/>
    </location>
</feature>
<dbReference type="PANTHER" id="PTHR28026">
    <property type="entry name" value="DUF962 DOMAIN PROTEIN (AFU_ORTHOLOGUE AFUA_8G05310)"/>
    <property type="match status" value="1"/>
</dbReference>
<dbReference type="GO" id="GO:0016020">
    <property type="term" value="C:membrane"/>
    <property type="evidence" value="ECO:0007669"/>
    <property type="project" value="GOC"/>
</dbReference>
<dbReference type="OrthoDB" id="5515308at2"/>
<keyword evidence="1" id="KW-0812">Transmembrane</keyword>
<evidence type="ECO:0000313" key="3">
    <source>
        <dbReference type="Proteomes" id="UP000267448"/>
    </source>
</evidence>
<dbReference type="Proteomes" id="UP000267448">
    <property type="component" value="Unassembled WGS sequence"/>
</dbReference>
<keyword evidence="3" id="KW-1185">Reference proteome</keyword>
<feature type="transmembrane region" description="Helical" evidence="1">
    <location>
        <begin position="51"/>
        <end position="70"/>
    </location>
</feature>
<dbReference type="InterPro" id="IPR009305">
    <property type="entry name" value="Mpo1-like"/>
</dbReference>
<organism evidence="2 3">
    <name type="scientific">Shewanella canadensis</name>
    <dbReference type="NCBI Taxonomy" id="271096"/>
    <lineage>
        <taxon>Bacteria</taxon>
        <taxon>Pseudomonadati</taxon>
        <taxon>Pseudomonadota</taxon>
        <taxon>Gammaproteobacteria</taxon>
        <taxon>Alteromonadales</taxon>
        <taxon>Shewanellaceae</taxon>
        <taxon>Shewanella</taxon>
    </lineage>
</organism>
<dbReference type="PANTHER" id="PTHR28026:SF9">
    <property type="entry name" value="2-HYDROXY-PALMITIC ACID DIOXYGENASE MPO1"/>
    <property type="match status" value="1"/>
</dbReference>
<evidence type="ECO:0000313" key="2">
    <source>
        <dbReference type="EMBL" id="RTR39045.1"/>
    </source>
</evidence>
<dbReference type="AlphaFoldDB" id="A0A3S0KUW1"/>
<sequence length="181" mass="20633">MKSAEEQLSTYKSVHLNPKNIKTHFVGIPLIIWSLFLLLNLIPVKFFALDVPAISINVATAFAIGVLIYYIRLHTRLAIGLTLFIIPVLYTSHLVAQLQGAVWIALAVFVIGWVFQLIGHQYEKAKPAFVDDLNQLLIGPFFLMAEVYFMLGLEKELDKRITPMAIDKRRVLETERRAARR</sequence>
<dbReference type="GO" id="GO:0046521">
    <property type="term" value="P:sphingoid catabolic process"/>
    <property type="evidence" value="ECO:0007669"/>
    <property type="project" value="TreeGrafter"/>
</dbReference>
<keyword evidence="1" id="KW-1133">Transmembrane helix</keyword>
<comment type="caution">
    <text evidence="2">The sequence shown here is derived from an EMBL/GenBank/DDBJ whole genome shotgun (WGS) entry which is preliminary data.</text>
</comment>
<accession>A0A3S0KUW1</accession>
<protein>
    <submittedName>
        <fullName evidence="2">DUF962 domain-containing protein</fullName>
    </submittedName>
</protein>
<dbReference type="Pfam" id="PF06127">
    <property type="entry name" value="Mpo1-like"/>
    <property type="match status" value="1"/>
</dbReference>
<name>A0A3S0KUW1_9GAMM</name>
<reference evidence="2 3" key="1">
    <citation type="submission" date="2018-12" db="EMBL/GenBank/DDBJ databases">
        <authorList>
            <person name="Yu L."/>
        </authorList>
    </citation>
    <scope>NUCLEOTIDE SEQUENCE [LARGE SCALE GENOMIC DNA]</scope>
    <source>
        <strain evidence="2 3">HAW-EB2</strain>
    </source>
</reference>